<dbReference type="InterPro" id="IPR018114">
    <property type="entry name" value="TRYPSIN_HIS"/>
</dbReference>
<dbReference type="SUPFAM" id="SSF50494">
    <property type="entry name" value="Trypsin-like serine proteases"/>
    <property type="match status" value="1"/>
</dbReference>
<dbReference type="Pfam" id="PF00089">
    <property type="entry name" value="Trypsin"/>
    <property type="match status" value="1"/>
</dbReference>
<dbReference type="GO" id="GO:0006508">
    <property type="term" value="P:proteolysis"/>
    <property type="evidence" value="ECO:0007669"/>
    <property type="project" value="UniProtKB-KW"/>
</dbReference>
<organism evidence="3 4">
    <name type="scientific">Plakobranchus ocellatus</name>
    <dbReference type="NCBI Taxonomy" id="259542"/>
    <lineage>
        <taxon>Eukaryota</taxon>
        <taxon>Metazoa</taxon>
        <taxon>Spiralia</taxon>
        <taxon>Lophotrochozoa</taxon>
        <taxon>Mollusca</taxon>
        <taxon>Gastropoda</taxon>
        <taxon>Heterobranchia</taxon>
        <taxon>Euthyneura</taxon>
        <taxon>Panpulmonata</taxon>
        <taxon>Sacoglossa</taxon>
        <taxon>Placobranchoidea</taxon>
        <taxon>Plakobranchidae</taxon>
        <taxon>Plakobranchus</taxon>
    </lineage>
</organism>
<dbReference type="GO" id="GO:0008237">
    <property type="term" value="F:metallopeptidase activity"/>
    <property type="evidence" value="ECO:0007669"/>
    <property type="project" value="UniProtKB-KW"/>
</dbReference>
<feature type="domain" description="Peptidase S1" evidence="2">
    <location>
        <begin position="39"/>
        <end position="193"/>
    </location>
</feature>
<dbReference type="PROSITE" id="PS50240">
    <property type="entry name" value="TRYPSIN_DOM"/>
    <property type="match status" value="1"/>
</dbReference>
<evidence type="ECO:0000313" key="3">
    <source>
        <dbReference type="EMBL" id="GFO39810.1"/>
    </source>
</evidence>
<dbReference type="InterPro" id="IPR009003">
    <property type="entry name" value="Peptidase_S1_PA"/>
</dbReference>
<keyword evidence="4" id="KW-1185">Reference proteome</keyword>
<keyword evidence="3" id="KW-0645">Protease</keyword>
<keyword evidence="3" id="KW-0482">Metalloprotease</keyword>
<dbReference type="PROSITE" id="PS00134">
    <property type="entry name" value="TRYPSIN_HIS"/>
    <property type="match status" value="1"/>
</dbReference>
<evidence type="ECO:0000313" key="4">
    <source>
        <dbReference type="Proteomes" id="UP000735302"/>
    </source>
</evidence>
<comment type="caution">
    <text evidence="3">The sequence shown here is derived from an EMBL/GenBank/DDBJ whole genome shotgun (WGS) entry which is preliminary data.</text>
</comment>
<reference evidence="3 4" key="1">
    <citation type="journal article" date="2021" name="Elife">
        <title>Chloroplast acquisition without the gene transfer in kleptoplastic sea slugs, Plakobranchus ocellatus.</title>
        <authorList>
            <person name="Maeda T."/>
            <person name="Takahashi S."/>
            <person name="Yoshida T."/>
            <person name="Shimamura S."/>
            <person name="Takaki Y."/>
            <person name="Nagai Y."/>
            <person name="Toyoda A."/>
            <person name="Suzuki Y."/>
            <person name="Arimoto A."/>
            <person name="Ishii H."/>
            <person name="Satoh N."/>
            <person name="Nishiyama T."/>
            <person name="Hasebe M."/>
            <person name="Maruyama T."/>
            <person name="Minagawa J."/>
            <person name="Obokata J."/>
            <person name="Shigenobu S."/>
        </authorList>
    </citation>
    <scope>NUCLEOTIDE SEQUENCE [LARGE SCALE GENOMIC DNA]</scope>
</reference>
<proteinExistence type="predicted"/>
<keyword evidence="1" id="KW-1015">Disulfide bond</keyword>
<evidence type="ECO:0000259" key="2">
    <source>
        <dbReference type="PROSITE" id="PS50240"/>
    </source>
</evidence>
<dbReference type="Proteomes" id="UP000735302">
    <property type="component" value="Unassembled WGS sequence"/>
</dbReference>
<dbReference type="PANTHER" id="PTHR24252:SF7">
    <property type="entry name" value="HYALIN"/>
    <property type="match status" value="1"/>
</dbReference>
<dbReference type="AlphaFoldDB" id="A0AAV4D739"/>
<dbReference type="EMBL" id="BLXT01007525">
    <property type="protein sequence ID" value="GFO39810.1"/>
    <property type="molecule type" value="Genomic_DNA"/>
</dbReference>
<dbReference type="GO" id="GO:0004252">
    <property type="term" value="F:serine-type endopeptidase activity"/>
    <property type="evidence" value="ECO:0007669"/>
    <property type="project" value="InterPro"/>
</dbReference>
<keyword evidence="3" id="KW-0378">Hydrolase</keyword>
<dbReference type="SMART" id="SM00020">
    <property type="entry name" value="Tryp_SPc"/>
    <property type="match status" value="1"/>
</dbReference>
<gene>
    <name evidence="3" type="ORF">PoB_006631500</name>
</gene>
<name>A0AAV4D739_9GAST</name>
<protein>
    <submittedName>
        <fullName evidence="3">Protease m1 Zinc metalloprotease</fullName>
    </submittedName>
</protein>
<dbReference type="PANTHER" id="PTHR24252">
    <property type="entry name" value="ACROSIN-RELATED"/>
    <property type="match status" value="1"/>
</dbReference>
<accession>A0AAV4D739</accession>
<dbReference type="PRINTS" id="PR00722">
    <property type="entry name" value="CHYMOTRYPSIN"/>
</dbReference>
<dbReference type="InterPro" id="IPR001314">
    <property type="entry name" value="Peptidase_S1A"/>
</dbReference>
<dbReference type="InterPro" id="IPR043504">
    <property type="entry name" value="Peptidase_S1_PA_chymotrypsin"/>
</dbReference>
<dbReference type="InterPro" id="IPR001254">
    <property type="entry name" value="Trypsin_dom"/>
</dbReference>
<dbReference type="FunFam" id="2.40.10.10:FF:000068">
    <property type="entry name" value="transmembrane protease serine 2"/>
    <property type="match status" value="1"/>
</dbReference>
<dbReference type="Gene3D" id="2.40.10.10">
    <property type="entry name" value="Trypsin-like serine proteases"/>
    <property type="match status" value="1"/>
</dbReference>
<sequence length="193" mass="22265">MLTLSQLDSWPRPCRNMYFPVVPEGSPSCGMSTVDFEPVTDGDTAPERAWPWFAYILTKKYNRRYLCGGTLLSAQWILTAAHCLNEKMGVLLGSVRKWHNYDTFQMKRKVQKQFGHRQYNKTGLNPYAFDIALLQLDSPVAFTPLIQPACLPPNLKENGFRFIDCYLTGYGFRRKGERMPIKNMQELKVSIRT</sequence>
<evidence type="ECO:0000256" key="1">
    <source>
        <dbReference type="ARBA" id="ARBA00023157"/>
    </source>
</evidence>